<dbReference type="InterPro" id="IPR011990">
    <property type="entry name" value="TPR-like_helical_dom_sf"/>
</dbReference>
<dbReference type="PROSITE" id="PS50293">
    <property type="entry name" value="TPR_REGION"/>
    <property type="match status" value="1"/>
</dbReference>
<dbReference type="eggNOG" id="COG0457">
    <property type="taxonomic scope" value="Bacteria"/>
</dbReference>
<organism evidence="5 6">
    <name type="scientific">Leadbettera azotonutricia (strain ATCC BAA-888 / DSM 13862 / ZAS-9)</name>
    <name type="common">Treponema azotonutricium</name>
    <dbReference type="NCBI Taxonomy" id="545695"/>
    <lineage>
        <taxon>Bacteria</taxon>
        <taxon>Pseudomonadati</taxon>
        <taxon>Spirochaetota</taxon>
        <taxon>Spirochaetia</taxon>
        <taxon>Spirochaetales</taxon>
        <taxon>Breznakiellaceae</taxon>
        <taxon>Leadbettera</taxon>
    </lineage>
</organism>
<evidence type="ECO:0000256" key="3">
    <source>
        <dbReference type="PROSITE-ProRule" id="PRU00339"/>
    </source>
</evidence>
<feature type="domain" description="RelA/SpoT" evidence="4">
    <location>
        <begin position="49"/>
        <end position="174"/>
    </location>
</feature>
<dbReference type="RefSeq" id="WP_015710792.1">
    <property type="nucleotide sequence ID" value="NC_015577.1"/>
</dbReference>
<gene>
    <name evidence="5" type="ordered locus">TREAZ_1200</name>
</gene>
<dbReference type="InterPro" id="IPR019734">
    <property type="entry name" value="TPR_rpt"/>
</dbReference>
<evidence type="ECO:0000256" key="1">
    <source>
        <dbReference type="ARBA" id="ARBA00022737"/>
    </source>
</evidence>
<dbReference type="PANTHER" id="PTHR41773">
    <property type="entry name" value="GTP PYROPHOSPHATASE-RELATED"/>
    <property type="match status" value="1"/>
</dbReference>
<feature type="repeat" description="TPR" evidence="3">
    <location>
        <begin position="291"/>
        <end position="324"/>
    </location>
</feature>
<dbReference type="Proteomes" id="UP000009222">
    <property type="component" value="Chromosome"/>
</dbReference>
<dbReference type="SUPFAM" id="SSF81301">
    <property type="entry name" value="Nucleotidyltransferase"/>
    <property type="match status" value="1"/>
</dbReference>
<dbReference type="Gene3D" id="1.10.287.860">
    <property type="entry name" value="Nucleotidyltransferase"/>
    <property type="match status" value="1"/>
</dbReference>
<dbReference type="KEGG" id="taz:TREAZ_1200"/>
<dbReference type="SMART" id="SM00028">
    <property type="entry name" value="TPR"/>
    <property type="match status" value="4"/>
</dbReference>
<evidence type="ECO:0000313" key="6">
    <source>
        <dbReference type="Proteomes" id="UP000009222"/>
    </source>
</evidence>
<dbReference type="FunCoup" id="F5Y6R8">
    <property type="interactions" value="45"/>
</dbReference>
<proteinExistence type="predicted"/>
<dbReference type="InParanoid" id="F5Y6R8"/>
<evidence type="ECO:0000313" key="5">
    <source>
        <dbReference type="EMBL" id="AEF81132.1"/>
    </source>
</evidence>
<dbReference type="HOGENOM" id="CLU_676041_0_0_12"/>
<accession>F5Y6R8</accession>
<dbReference type="AlphaFoldDB" id="F5Y6R8"/>
<dbReference type="Gene3D" id="3.30.460.10">
    <property type="entry name" value="Beta Polymerase, domain 2"/>
    <property type="match status" value="1"/>
</dbReference>
<dbReference type="InterPro" id="IPR013105">
    <property type="entry name" value="TPR_2"/>
</dbReference>
<name>F5Y6R8_LEAAZ</name>
<dbReference type="OrthoDB" id="9789634at2"/>
<dbReference type="SUPFAM" id="SSF48452">
    <property type="entry name" value="TPR-like"/>
    <property type="match status" value="1"/>
</dbReference>
<dbReference type="STRING" id="545695.TREAZ_1200"/>
<dbReference type="eggNOG" id="COG2357">
    <property type="taxonomic scope" value="Bacteria"/>
</dbReference>
<keyword evidence="1" id="KW-0677">Repeat</keyword>
<evidence type="ECO:0000259" key="4">
    <source>
        <dbReference type="SMART" id="SM00954"/>
    </source>
</evidence>
<keyword evidence="6" id="KW-1185">Reference proteome</keyword>
<dbReference type="SMART" id="SM00954">
    <property type="entry name" value="RelA_SpoT"/>
    <property type="match status" value="1"/>
</dbReference>
<reference evidence="6" key="1">
    <citation type="submission" date="2009-12" db="EMBL/GenBank/DDBJ databases">
        <title>Complete sequence of Treponema azotonutricium strain ZAS-9.</title>
        <authorList>
            <person name="Tetu S.G."/>
            <person name="Matson E."/>
            <person name="Ren Q."/>
            <person name="Seshadri R."/>
            <person name="Elbourne L."/>
            <person name="Hassan K.A."/>
            <person name="Durkin A."/>
            <person name="Radune D."/>
            <person name="Mohamoud Y."/>
            <person name="Shay R."/>
            <person name="Jin S."/>
            <person name="Zhang X."/>
            <person name="Lucey K."/>
            <person name="Ballor N.R."/>
            <person name="Ottesen E."/>
            <person name="Rosenthal R."/>
            <person name="Allen A."/>
            <person name="Leadbetter J.R."/>
            <person name="Paulsen I.T."/>
        </authorList>
    </citation>
    <scope>NUCLEOTIDE SEQUENCE [LARGE SCALE GENOMIC DNA]</scope>
    <source>
        <strain evidence="6">ATCC BAA-888 / DSM 13862 / ZAS-9</strain>
    </source>
</reference>
<dbReference type="Pfam" id="PF00515">
    <property type="entry name" value="TPR_1"/>
    <property type="match status" value="1"/>
</dbReference>
<feature type="repeat" description="TPR" evidence="3">
    <location>
        <begin position="325"/>
        <end position="358"/>
    </location>
</feature>
<dbReference type="EMBL" id="CP001841">
    <property type="protein sequence ID" value="AEF81132.1"/>
    <property type="molecule type" value="Genomic_DNA"/>
</dbReference>
<dbReference type="CDD" id="cd05399">
    <property type="entry name" value="NT_Rel-Spo_like"/>
    <property type="match status" value="1"/>
</dbReference>
<dbReference type="PANTHER" id="PTHR41773:SF1">
    <property type="entry name" value="RELA_SPOT DOMAIN-CONTAINING PROTEIN"/>
    <property type="match status" value="1"/>
</dbReference>
<dbReference type="Pfam" id="PF04607">
    <property type="entry name" value="RelA_SpoT"/>
    <property type="match status" value="1"/>
</dbReference>
<dbReference type="InterPro" id="IPR043519">
    <property type="entry name" value="NT_sf"/>
</dbReference>
<keyword evidence="2 3" id="KW-0802">TPR repeat</keyword>
<reference evidence="5 6" key="2">
    <citation type="journal article" date="2011" name="ISME J.">
        <title>RNA-seq reveals cooperative metabolic interactions between two termite-gut spirochete species in co-culture.</title>
        <authorList>
            <person name="Rosenthal A.Z."/>
            <person name="Matson E.G."/>
            <person name="Eldar A."/>
            <person name="Leadbetter J.R."/>
        </authorList>
    </citation>
    <scope>NUCLEOTIDE SEQUENCE [LARGE SCALE GENOMIC DNA]</scope>
    <source>
        <strain evidence="6">ATCC BAA-888 / DSM 13862 / ZAS-9</strain>
    </source>
</reference>
<dbReference type="Gene3D" id="1.25.40.10">
    <property type="entry name" value="Tetratricopeptide repeat domain"/>
    <property type="match status" value="2"/>
</dbReference>
<protein>
    <submittedName>
        <fullName evidence="5">RelA/SpoT domain protein</fullName>
    </submittedName>
</protein>
<sequence length="407" mass="46790">MMRPIPDLNTLRKQYDEFLDPRLMIVRDLRIRIEGVLRTFLPSRPSVKARVKDFASYFKKYIRILKANNSDADPVINDIIGVRIVCPFLEDLAATEEILKDNFQVIEAERKGGDHTFREFGYESIHLLIKIPDEISKISGNANCDTAEIQIRTILQDAWAEVEHELVYKAEFNPFDAPMKRKLAAVNASLSLADIIFQEIRSYQRQLNGELGKRRESFFKKIEDSTDALLFEGEKLLPAEDDSPLRQFVPNESIDELLLNALYAHNKNQFSEAIAFYTRILELKPGDTIAALIYKHRGMAFFARSHYEEAITDFGKALELDPKSYKAAYYQGIILSVLQKYQEAIDAFGASLAINPYQSYCLYRRGQAYYHLEDYPQALADCEAALALENMEPAQKFRQLLLSKLKM</sequence>
<dbReference type="GO" id="GO:0015969">
    <property type="term" value="P:guanosine tetraphosphate metabolic process"/>
    <property type="evidence" value="ECO:0007669"/>
    <property type="project" value="InterPro"/>
</dbReference>
<dbReference type="InterPro" id="IPR007685">
    <property type="entry name" value="RelA_SpoT"/>
</dbReference>
<evidence type="ECO:0000256" key="2">
    <source>
        <dbReference type="ARBA" id="ARBA00022803"/>
    </source>
</evidence>
<dbReference type="Pfam" id="PF07719">
    <property type="entry name" value="TPR_2"/>
    <property type="match status" value="1"/>
</dbReference>
<dbReference type="PROSITE" id="PS50005">
    <property type="entry name" value="TPR"/>
    <property type="match status" value="2"/>
</dbReference>